<dbReference type="PANTHER" id="PTHR47893">
    <property type="entry name" value="REGULATORY PROTEIN PCHR"/>
    <property type="match status" value="1"/>
</dbReference>
<evidence type="ECO:0000256" key="3">
    <source>
        <dbReference type="ARBA" id="ARBA00023163"/>
    </source>
</evidence>
<protein>
    <submittedName>
        <fullName evidence="5">Helix-turn-helix transcriptional regulator</fullName>
    </submittedName>
</protein>
<dbReference type="Proteomes" id="UP001597337">
    <property type="component" value="Unassembled WGS sequence"/>
</dbReference>
<comment type="caution">
    <text evidence="5">The sequence shown here is derived from an EMBL/GenBank/DDBJ whole genome shotgun (WGS) entry which is preliminary data.</text>
</comment>
<dbReference type="SMART" id="SM00342">
    <property type="entry name" value="HTH_ARAC"/>
    <property type="match status" value="1"/>
</dbReference>
<dbReference type="EMBL" id="JBHUHX010000032">
    <property type="protein sequence ID" value="MFD2112673.1"/>
    <property type="molecule type" value="Genomic_DNA"/>
</dbReference>
<evidence type="ECO:0000259" key="4">
    <source>
        <dbReference type="PROSITE" id="PS01124"/>
    </source>
</evidence>
<dbReference type="InterPro" id="IPR053142">
    <property type="entry name" value="PchR_regulatory_protein"/>
</dbReference>
<accession>A0ABW4YBK1</accession>
<dbReference type="PANTHER" id="PTHR47893:SF1">
    <property type="entry name" value="REGULATORY PROTEIN PCHR"/>
    <property type="match status" value="1"/>
</dbReference>
<sequence>MENAATSMLDQYRSTFLEDGLFRSENTPNAQGGMRRRELLKVVDGSGYMEHLVFSNGLMAGRGDYRVDRNHSGAYRDMETFFGASLLLEGTLDLEIPDLGFHEQISANQTWIRAGRVASIRYAQPANEKTRAISIDAPASLLEQWREEAPKALNPGIRAALRHAGPLLRPLPGAHRPLRAIGWRMLQVDTASLCGRLQFESLALDLLAALLRVEDGTSADLTPAERRERRLHVALDEARDILDAEWASPPTIGELGRRVGLNECYLKAGFRDRFGSTIGAYARRQRLEQARRLIEREGHGVQEAAFAVGFTNLGWFASNFRSQFGCLPSHLARGA</sequence>
<proteinExistence type="predicted"/>
<name>A0ABW4YBK1_9GAMM</name>
<reference evidence="6" key="1">
    <citation type="journal article" date="2019" name="Int. J. Syst. Evol. Microbiol.">
        <title>The Global Catalogue of Microorganisms (GCM) 10K type strain sequencing project: providing services to taxonomists for standard genome sequencing and annotation.</title>
        <authorList>
            <consortium name="The Broad Institute Genomics Platform"/>
            <consortium name="The Broad Institute Genome Sequencing Center for Infectious Disease"/>
            <person name="Wu L."/>
            <person name="Ma J."/>
        </authorList>
    </citation>
    <scope>NUCLEOTIDE SEQUENCE [LARGE SCALE GENOMIC DNA]</scope>
    <source>
        <strain evidence="6">KACC 12597</strain>
    </source>
</reference>
<dbReference type="InterPro" id="IPR009057">
    <property type="entry name" value="Homeodomain-like_sf"/>
</dbReference>
<dbReference type="InterPro" id="IPR018060">
    <property type="entry name" value="HTH_AraC"/>
</dbReference>
<dbReference type="InterPro" id="IPR018062">
    <property type="entry name" value="HTH_AraC-typ_CS"/>
</dbReference>
<keyword evidence="6" id="KW-1185">Reference proteome</keyword>
<dbReference type="PROSITE" id="PS01124">
    <property type="entry name" value="HTH_ARAC_FAMILY_2"/>
    <property type="match status" value="1"/>
</dbReference>
<dbReference type="Gene3D" id="1.10.10.60">
    <property type="entry name" value="Homeodomain-like"/>
    <property type="match status" value="1"/>
</dbReference>
<dbReference type="RefSeq" id="WP_386027189.1">
    <property type="nucleotide sequence ID" value="NZ_JBHUHX010000032.1"/>
</dbReference>
<dbReference type="PROSITE" id="PS00041">
    <property type="entry name" value="HTH_ARAC_FAMILY_1"/>
    <property type="match status" value="1"/>
</dbReference>
<keyword evidence="3" id="KW-0804">Transcription</keyword>
<evidence type="ECO:0000313" key="5">
    <source>
        <dbReference type="EMBL" id="MFD2112673.1"/>
    </source>
</evidence>
<evidence type="ECO:0000256" key="2">
    <source>
        <dbReference type="ARBA" id="ARBA00023125"/>
    </source>
</evidence>
<dbReference type="SUPFAM" id="SSF46689">
    <property type="entry name" value="Homeodomain-like"/>
    <property type="match status" value="2"/>
</dbReference>
<keyword evidence="1" id="KW-0805">Transcription regulation</keyword>
<evidence type="ECO:0000313" key="6">
    <source>
        <dbReference type="Proteomes" id="UP001597337"/>
    </source>
</evidence>
<evidence type="ECO:0000256" key="1">
    <source>
        <dbReference type="ARBA" id="ARBA00023015"/>
    </source>
</evidence>
<dbReference type="Pfam" id="PF12833">
    <property type="entry name" value="HTH_18"/>
    <property type="match status" value="1"/>
</dbReference>
<feature type="domain" description="HTH araC/xylS-type" evidence="4">
    <location>
        <begin position="236"/>
        <end position="334"/>
    </location>
</feature>
<organism evidence="5 6">
    <name type="scientific">Thiorhodococcus fuscus</name>
    <dbReference type="NCBI Taxonomy" id="527200"/>
    <lineage>
        <taxon>Bacteria</taxon>
        <taxon>Pseudomonadati</taxon>
        <taxon>Pseudomonadota</taxon>
        <taxon>Gammaproteobacteria</taxon>
        <taxon>Chromatiales</taxon>
        <taxon>Chromatiaceae</taxon>
        <taxon>Thiorhodococcus</taxon>
    </lineage>
</organism>
<keyword evidence="2" id="KW-0238">DNA-binding</keyword>
<gene>
    <name evidence="5" type="ORF">ACFSJC_12565</name>
</gene>